<comment type="caution">
    <text evidence="1">The sequence shown here is derived from an EMBL/GenBank/DDBJ whole genome shotgun (WGS) entry which is preliminary data.</text>
</comment>
<evidence type="ECO:0000313" key="1">
    <source>
        <dbReference type="EMBL" id="GAI63899.1"/>
    </source>
</evidence>
<evidence type="ECO:0008006" key="2">
    <source>
        <dbReference type="Google" id="ProtNLM"/>
    </source>
</evidence>
<dbReference type="EMBL" id="BARW01001792">
    <property type="protein sequence ID" value="GAI63899.1"/>
    <property type="molecule type" value="Genomic_DNA"/>
</dbReference>
<proteinExistence type="predicted"/>
<name>X1S7Y9_9ZZZZ</name>
<dbReference type="InterPro" id="IPR023606">
    <property type="entry name" value="CoA-Trfase_III_dom_1_sf"/>
</dbReference>
<dbReference type="AlphaFoldDB" id="X1S7Y9"/>
<feature type="non-terminal residue" evidence="1">
    <location>
        <position position="1"/>
    </location>
</feature>
<accession>X1S7Y9</accession>
<sequence length="59" mass="6843">PFTGETYKYQNLPMQFRETPATRQGRAPLLGEHTEEILVDILGYKKEDIPRLLDEIGRP</sequence>
<dbReference type="Gene3D" id="3.40.50.10540">
    <property type="entry name" value="Crotonobetainyl-coa:carnitine coa-transferase, domain 1"/>
    <property type="match status" value="1"/>
</dbReference>
<gene>
    <name evidence="1" type="ORF">S12H4_05421</name>
</gene>
<dbReference type="SUPFAM" id="SSF89796">
    <property type="entry name" value="CoA-transferase family III (CaiB/BaiF)"/>
    <property type="match status" value="1"/>
</dbReference>
<protein>
    <recommendedName>
        <fullName evidence="2">CoA transferase</fullName>
    </recommendedName>
</protein>
<organism evidence="1">
    <name type="scientific">marine sediment metagenome</name>
    <dbReference type="NCBI Taxonomy" id="412755"/>
    <lineage>
        <taxon>unclassified sequences</taxon>
        <taxon>metagenomes</taxon>
        <taxon>ecological metagenomes</taxon>
    </lineage>
</organism>
<reference evidence="1" key="1">
    <citation type="journal article" date="2014" name="Front. Microbiol.">
        <title>High frequency of phylogenetically diverse reductive dehalogenase-homologous genes in deep subseafloor sedimentary metagenomes.</title>
        <authorList>
            <person name="Kawai M."/>
            <person name="Futagami T."/>
            <person name="Toyoda A."/>
            <person name="Takaki Y."/>
            <person name="Nishi S."/>
            <person name="Hori S."/>
            <person name="Arai W."/>
            <person name="Tsubouchi T."/>
            <person name="Morono Y."/>
            <person name="Uchiyama I."/>
            <person name="Ito T."/>
            <person name="Fujiyama A."/>
            <person name="Inagaki F."/>
            <person name="Takami H."/>
        </authorList>
    </citation>
    <scope>NUCLEOTIDE SEQUENCE</scope>
    <source>
        <strain evidence="1">Expedition CK06-06</strain>
    </source>
</reference>